<sequence>MIQNIMEMNYFIFKGGSFMKKLLLYLFVILLFASCGKDEKYINTAREYPLPGSMSIYGVKIKTVDETVNTILGMFYDKKGAEIEKEVTWTNDKDTIIAKYKEAEVRIEARRDKNGNPEFMIMDIIGTKGNKEITGLNLVQIDMAESAEQLRKELEESNAELQRELNRMEKQFK</sequence>
<evidence type="ECO:0000256" key="1">
    <source>
        <dbReference type="SAM" id="Coils"/>
    </source>
</evidence>
<keyword evidence="3" id="KW-1185">Reference proteome</keyword>
<organism evidence="2 3">
    <name type="scientific">Fusobacterium gonidiaformans 3-1-5R</name>
    <dbReference type="NCBI Taxonomy" id="469605"/>
    <lineage>
        <taxon>Bacteria</taxon>
        <taxon>Fusobacteriati</taxon>
        <taxon>Fusobacteriota</taxon>
        <taxon>Fusobacteriia</taxon>
        <taxon>Fusobacteriales</taxon>
        <taxon>Fusobacteriaceae</taxon>
        <taxon>Fusobacterium</taxon>
    </lineage>
</organism>
<proteinExistence type="predicted"/>
<dbReference type="AlphaFoldDB" id="E5BEQ0"/>
<dbReference type="Proteomes" id="UP000002975">
    <property type="component" value="Unassembled WGS sequence"/>
</dbReference>
<dbReference type="BioCyc" id="FSP469605-HMP:GTSP-79-MONOMER"/>
<name>E5BEQ0_9FUSO</name>
<feature type="coiled-coil region" evidence="1">
    <location>
        <begin position="140"/>
        <end position="171"/>
    </location>
</feature>
<accession>E5BEQ0</accession>
<reference evidence="2 3" key="1">
    <citation type="submission" date="2009-02" db="EMBL/GenBank/DDBJ databases">
        <title>The Genome Sequence of Fusobacterium sp. 3_1_5R.</title>
        <authorList>
            <consortium name="The Broad Institute Genome Sequencing Platform"/>
            <person name="Ward D."/>
            <person name="Young S.K."/>
            <person name="Kodira C.D."/>
            <person name="Zeng Q."/>
            <person name="Koehrsen M."/>
            <person name="Alvarado L."/>
            <person name="Berlin A."/>
            <person name="Borenstein D."/>
            <person name="Chen Z."/>
            <person name="Engels R."/>
            <person name="Freedman E."/>
            <person name="Gellesch M."/>
            <person name="Goldberg J."/>
            <person name="Griggs A."/>
            <person name="Gujja S."/>
            <person name="Heiman D."/>
            <person name="Hepburn T."/>
            <person name="Howarth C."/>
            <person name="Jen D."/>
            <person name="Larson L."/>
            <person name="Lewis B."/>
            <person name="Mehta T."/>
            <person name="Park D."/>
            <person name="Pearson M."/>
            <person name="Roberts A."/>
            <person name="Saif S."/>
            <person name="Shea T."/>
            <person name="Shenoy N."/>
            <person name="Sisk P."/>
            <person name="Stolte C."/>
            <person name="Sykes S."/>
            <person name="Walk T."/>
            <person name="White J."/>
            <person name="Yandava C."/>
            <person name="Allen-Vercoe E."/>
            <person name="Strauss J."/>
            <person name="Ambrose C."/>
            <person name="Lander E."/>
            <person name="Nusbaum C."/>
            <person name="Galagan J."/>
            <person name="Birren B."/>
        </authorList>
    </citation>
    <scope>NUCLEOTIDE SEQUENCE [LARGE SCALE GENOMIC DNA]</scope>
    <source>
        <strain evidence="2 3">3_1_5R</strain>
    </source>
</reference>
<protein>
    <submittedName>
        <fullName evidence="2">Uncharacterized protein</fullName>
    </submittedName>
</protein>
<evidence type="ECO:0000313" key="2">
    <source>
        <dbReference type="EMBL" id="EFS20581.1"/>
    </source>
</evidence>
<keyword evidence="1" id="KW-0175">Coiled coil</keyword>
<dbReference type="HOGENOM" id="CLU_1545383_0_0_0"/>
<evidence type="ECO:0000313" key="3">
    <source>
        <dbReference type="Proteomes" id="UP000002975"/>
    </source>
</evidence>
<dbReference type="EMBL" id="GG657971">
    <property type="protein sequence ID" value="EFS20581.1"/>
    <property type="molecule type" value="Genomic_DNA"/>
</dbReference>
<gene>
    <name evidence="2" type="ORF">FSBG_00078</name>
</gene>